<dbReference type="PIRSF" id="PIRSF015244">
    <property type="entry name" value="UCP015244"/>
    <property type="match status" value="1"/>
</dbReference>
<protein>
    <submittedName>
        <fullName evidence="5">Aminopeptidase-like protein</fullName>
    </submittedName>
</protein>
<keyword evidence="5" id="KW-0031">Aminopeptidase</keyword>
<comment type="cofactor">
    <cofactor evidence="1">
        <name>Zn(2+)</name>
        <dbReference type="ChEBI" id="CHEBI:29105"/>
    </cofactor>
    <text evidence="1">Binds 1 zinc ion per subunit.</text>
</comment>
<proteinExistence type="predicted"/>
<feature type="binding site" evidence="1">
    <location>
        <position position="196"/>
    </location>
    <ligand>
        <name>Zn(2+)</name>
        <dbReference type="ChEBI" id="CHEBI:29105"/>
    </ligand>
</feature>
<evidence type="ECO:0000259" key="2">
    <source>
        <dbReference type="Pfam" id="PF09940"/>
    </source>
</evidence>
<dbReference type="InterPro" id="IPR012353">
    <property type="entry name" value="UCP015244"/>
</dbReference>
<comment type="caution">
    <text evidence="5">The sequence shown here is derived from an EMBL/GenBank/DDBJ whole genome shotgun (WGS) entry which is preliminary data.</text>
</comment>
<feature type="binding site" evidence="1">
    <location>
        <position position="326"/>
    </location>
    <ligand>
        <name>Zn(2+)</name>
        <dbReference type="ChEBI" id="CHEBI:29105"/>
    </ligand>
</feature>
<feature type="binding site" evidence="1">
    <location>
        <position position="190"/>
    </location>
    <ligand>
        <name>Zn(2+)</name>
        <dbReference type="ChEBI" id="CHEBI:29105"/>
    </ligand>
</feature>
<dbReference type="GO" id="GO:0046872">
    <property type="term" value="F:metal ion binding"/>
    <property type="evidence" value="ECO:0007669"/>
    <property type="project" value="UniProtKB-KW"/>
</dbReference>
<reference evidence="5 6" key="1">
    <citation type="submission" date="2020-08" db="EMBL/GenBank/DDBJ databases">
        <title>Genomic Encyclopedia of Type Strains, Phase IV (KMG-IV): sequencing the most valuable type-strain genomes for metagenomic binning, comparative biology and taxonomic classification.</title>
        <authorList>
            <person name="Goeker M."/>
        </authorList>
    </citation>
    <scope>NUCLEOTIDE SEQUENCE [LARGE SCALE GENOMIC DNA]</scope>
    <source>
        <strain evidence="5 6">DSM 103733</strain>
    </source>
</reference>
<keyword evidence="1" id="KW-0862">Zinc</keyword>
<evidence type="ECO:0000313" key="6">
    <source>
        <dbReference type="Proteomes" id="UP000538666"/>
    </source>
</evidence>
<keyword evidence="1" id="KW-0479">Metal-binding</keyword>
<keyword evidence="5" id="KW-0645">Protease</keyword>
<gene>
    <name evidence="5" type="ORF">HNQ77_000806</name>
</gene>
<evidence type="ECO:0000259" key="3">
    <source>
        <dbReference type="Pfam" id="PF16221"/>
    </source>
</evidence>
<dbReference type="InterPro" id="IPR032589">
    <property type="entry name" value="DUF4910"/>
</dbReference>
<dbReference type="Proteomes" id="UP000538666">
    <property type="component" value="Unassembled WGS sequence"/>
</dbReference>
<dbReference type="EMBL" id="JACHEK010000002">
    <property type="protein sequence ID" value="MBB6142862.1"/>
    <property type="molecule type" value="Genomic_DNA"/>
</dbReference>
<feature type="domain" description="DUF2172" evidence="2">
    <location>
        <begin position="70"/>
        <end position="161"/>
    </location>
</feature>
<keyword evidence="6" id="KW-1185">Reference proteome</keyword>
<dbReference type="InterPro" id="IPR032622">
    <property type="entry name" value="UCP01524_HTH"/>
</dbReference>
<evidence type="ECO:0000256" key="1">
    <source>
        <dbReference type="PIRSR" id="PIRSR015244-50"/>
    </source>
</evidence>
<dbReference type="Pfam" id="PF16254">
    <property type="entry name" value="DUF4910"/>
    <property type="match status" value="1"/>
</dbReference>
<dbReference type="RefSeq" id="WP_050061823.1">
    <property type="nucleotide sequence ID" value="NZ_JACHEK010000002.1"/>
</dbReference>
<name>A0A841JNB5_9BACT</name>
<dbReference type="Gene3D" id="3.50.30.90">
    <property type="match status" value="1"/>
</dbReference>
<dbReference type="Gene3D" id="1.10.10.10">
    <property type="entry name" value="Winged helix-like DNA-binding domain superfamily/Winged helix DNA-binding domain"/>
    <property type="match status" value="1"/>
</dbReference>
<dbReference type="Pfam" id="PF09940">
    <property type="entry name" value="DUF2172"/>
    <property type="match status" value="1"/>
</dbReference>
<feature type="domain" description="UCP01524 winged helix-turn-helix" evidence="3">
    <location>
        <begin position="360"/>
        <end position="433"/>
    </location>
</feature>
<sequence length="436" mass="48665">MSALKQPDSKNVSKIGEELHRFAADLYPICRSITGDGIRQTLTMIQERIPLCIHKVPTGISVFDWQVPKEWNIRDAYIKGPSGERIVDFQKCNLHVMSYSTPIHATLPLNEISPHLFTIPEHPELIPYRTSYYKEDWGFCLSHNQMLTLGDGDYEVCIDSTLENGHLTYGECYLAGRSSEEVLISCHACHPSLANDNLSGLAVATFLARQLSRSDLRYSYRFLFLPGTIGAITWLAQNREDVRRIRHGLVLTCVGDAGGFHYKKSRQGNAEIDRAVACVLRDSAEPSEILEFSPYGYDERQYCSPGFNLPVGCLMRSVWGTFPEYHTSADNLDFIQPESLAGSLHACLAIVDVLENNGRYINQNPYCEPQLGKRNLYRSTGGNSISTEINAKLWTLNLSDGEHSLLDIAERSGIAFSAIRDSAQVLSEAGLLSPLP</sequence>
<dbReference type="InterPro" id="IPR036388">
    <property type="entry name" value="WH-like_DNA-bd_sf"/>
</dbReference>
<accession>A0A841JNB5</accession>
<keyword evidence="5" id="KW-0378">Hydrolase</keyword>
<dbReference type="Gene3D" id="3.40.630.10">
    <property type="entry name" value="Zn peptidases"/>
    <property type="match status" value="1"/>
</dbReference>
<dbReference type="Pfam" id="PF16221">
    <property type="entry name" value="HTH_47"/>
    <property type="match status" value="1"/>
</dbReference>
<evidence type="ECO:0000259" key="4">
    <source>
        <dbReference type="Pfam" id="PF16254"/>
    </source>
</evidence>
<feature type="domain" description="DUF4910" evidence="4">
    <location>
        <begin position="20"/>
        <end position="357"/>
    </location>
</feature>
<evidence type="ECO:0000313" key="5">
    <source>
        <dbReference type="EMBL" id="MBB6142862.1"/>
    </source>
</evidence>
<dbReference type="InterPro" id="IPR032610">
    <property type="entry name" value="DUF2172"/>
</dbReference>
<dbReference type="SUPFAM" id="SSF53187">
    <property type="entry name" value="Zn-dependent exopeptidases"/>
    <property type="match status" value="1"/>
</dbReference>
<organism evidence="5 6">
    <name type="scientific">Silvibacterium bohemicum</name>
    <dbReference type="NCBI Taxonomy" id="1577686"/>
    <lineage>
        <taxon>Bacteria</taxon>
        <taxon>Pseudomonadati</taxon>
        <taxon>Acidobacteriota</taxon>
        <taxon>Terriglobia</taxon>
        <taxon>Terriglobales</taxon>
        <taxon>Acidobacteriaceae</taxon>
        <taxon>Silvibacterium</taxon>
    </lineage>
</organism>
<dbReference type="GO" id="GO:0004177">
    <property type="term" value="F:aminopeptidase activity"/>
    <property type="evidence" value="ECO:0007669"/>
    <property type="project" value="UniProtKB-KW"/>
</dbReference>
<dbReference type="AlphaFoldDB" id="A0A841JNB5"/>